<name>A0A1R2B6Q8_9CILI</name>
<dbReference type="AlphaFoldDB" id="A0A1R2B6Q8"/>
<keyword evidence="1" id="KW-0175">Coiled coil</keyword>
<dbReference type="Proteomes" id="UP000187209">
    <property type="component" value="Unassembled WGS sequence"/>
</dbReference>
<gene>
    <name evidence="2" type="ORF">SteCoe_29295</name>
</gene>
<keyword evidence="3" id="KW-1185">Reference proteome</keyword>
<dbReference type="EMBL" id="MPUH01000913">
    <property type="protein sequence ID" value="OMJ72300.1"/>
    <property type="molecule type" value="Genomic_DNA"/>
</dbReference>
<protein>
    <submittedName>
        <fullName evidence="2">Uncharacterized protein</fullName>
    </submittedName>
</protein>
<evidence type="ECO:0000313" key="2">
    <source>
        <dbReference type="EMBL" id="OMJ72300.1"/>
    </source>
</evidence>
<evidence type="ECO:0000313" key="3">
    <source>
        <dbReference type="Proteomes" id="UP000187209"/>
    </source>
</evidence>
<accession>A0A1R2B6Q8</accession>
<feature type="coiled-coil region" evidence="1">
    <location>
        <begin position="1"/>
        <end position="95"/>
    </location>
</feature>
<organism evidence="2 3">
    <name type="scientific">Stentor coeruleus</name>
    <dbReference type="NCBI Taxonomy" id="5963"/>
    <lineage>
        <taxon>Eukaryota</taxon>
        <taxon>Sar</taxon>
        <taxon>Alveolata</taxon>
        <taxon>Ciliophora</taxon>
        <taxon>Postciliodesmatophora</taxon>
        <taxon>Heterotrichea</taxon>
        <taxon>Heterotrichida</taxon>
        <taxon>Stentoridae</taxon>
        <taxon>Stentor</taxon>
    </lineage>
</organism>
<evidence type="ECO:0000256" key="1">
    <source>
        <dbReference type="SAM" id="Coils"/>
    </source>
</evidence>
<reference evidence="2 3" key="1">
    <citation type="submission" date="2016-11" db="EMBL/GenBank/DDBJ databases">
        <title>The macronuclear genome of Stentor coeruleus: a giant cell with tiny introns.</title>
        <authorList>
            <person name="Slabodnick M."/>
            <person name="Ruby J.G."/>
            <person name="Reiff S.B."/>
            <person name="Swart E.C."/>
            <person name="Gosai S."/>
            <person name="Prabakaran S."/>
            <person name="Witkowska E."/>
            <person name="Larue G.E."/>
            <person name="Fisher S."/>
            <person name="Freeman R.M."/>
            <person name="Gunawardena J."/>
            <person name="Chu W."/>
            <person name="Stover N.A."/>
            <person name="Gregory B.D."/>
            <person name="Nowacki M."/>
            <person name="Derisi J."/>
            <person name="Roy S.W."/>
            <person name="Marshall W.F."/>
            <person name="Sood P."/>
        </authorList>
    </citation>
    <scope>NUCLEOTIDE SEQUENCE [LARGE SCALE GENOMIC DNA]</scope>
    <source>
        <strain evidence="2">WM001</strain>
    </source>
</reference>
<comment type="caution">
    <text evidence="2">The sequence shown here is derived from an EMBL/GenBank/DDBJ whole genome shotgun (WGS) entry which is preliminary data.</text>
</comment>
<sequence length="113" mass="13499">MSNENERLQEESLKLQEDKEQLIKTAEYLKIAHLQVEEKKAQYEKEHFEEKEKIKAQFMKLENGMRLLTTKEAELQALKKKVEERENMLKIKEVEMNKRNIQTSSIISSMTKN</sequence>
<proteinExistence type="predicted"/>